<keyword evidence="6" id="KW-1185">Reference proteome</keyword>
<proteinExistence type="inferred from homology"/>
<evidence type="ECO:0000256" key="4">
    <source>
        <dbReference type="ARBA" id="ARBA00022803"/>
    </source>
</evidence>
<organism evidence="5 6">
    <name type="scientific">Neoroseomonas lacus</name>
    <dbReference type="NCBI Taxonomy" id="287609"/>
    <lineage>
        <taxon>Bacteria</taxon>
        <taxon>Pseudomonadati</taxon>
        <taxon>Pseudomonadota</taxon>
        <taxon>Alphaproteobacteria</taxon>
        <taxon>Acetobacterales</taxon>
        <taxon>Acetobacteraceae</taxon>
        <taxon>Neoroseomonas</taxon>
    </lineage>
</organism>
<reference evidence="5" key="2">
    <citation type="submission" date="2020-09" db="EMBL/GenBank/DDBJ databases">
        <authorList>
            <person name="Sun Q."/>
            <person name="Zhou Y."/>
        </authorList>
    </citation>
    <scope>NUCLEOTIDE SEQUENCE</scope>
    <source>
        <strain evidence="5">CGMCC 1.3617</strain>
    </source>
</reference>
<name>A0A917NY78_9PROT</name>
<evidence type="ECO:0000313" key="5">
    <source>
        <dbReference type="EMBL" id="GGJ36438.1"/>
    </source>
</evidence>
<dbReference type="SUPFAM" id="SSF48452">
    <property type="entry name" value="TPR-like"/>
    <property type="match status" value="1"/>
</dbReference>
<dbReference type="CDD" id="cd05804">
    <property type="entry name" value="StaR_like"/>
    <property type="match status" value="1"/>
</dbReference>
<gene>
    <name evidence="5" type="ORF">GCM10011320_50300</name>
</gene>
<comment type="caution">
    <text evidence="5">The sequence shown here is derived from an EMBL/GenBank/DDBJ whole genome shotgun (WGS) entry which is preliminary data.</text>
</comment>
<dbReference type="AlphaFoldDB" id="A0A917NY78"/>
<evidence type="ECO:0000256" key="2">
    <source>
        <dbReference type="ARBA" id="ARBA00019992"/>
    </source>
</evidence>
<keyword evidence="3" id="KW-0677">Repeat</keyword>
<dbReference type="Proteomes" id="UP000661507">
    <property type="component" value="Unassembled WGS sequence"/>
</dbReference>
<comment type="similarity">
    <text evidence="1">Belongs to the TTC38 family.</text>
</comment>
<evidence type="ECO:0000256" key="1">
    <source>
        <dbReference type="ARBA" id="ARBA00005857"/>
    </source>
</evidence>
<dbReference type="Gene3D" id="1.25.40.10">
    <property type="entry name" value="Tetratricopeptide repeat domain"/>
    <property type="match status" value="1"/>
</dbReference>
<dbReference type="PANTHER" id="PTHR16263:SF4">
    <property type="entry name" value="TETRATRICOPEPTIDE REPEAT PROTEIN 38"/>
    <property type="match status" value="1"/>
</dbReference>
<dbReference type="RefSeq" id="WP_188971997.1">
    <property type="nucleotide sequence ID" value="NZ_BMKW01000014.1"/>
</dbReference>
<dbReference type="InterPro" id="IPR011990">
    <property type="entry name" value="TPR-like_helical_dom_sf"/>
</dbReference>
<dbReference type="InterPro" id="IPR033891">
    <property type="entry name" value="TTC38"/>
</dbReference>
<sequence length="419" mass="44115">MQHDPRGLAITTDNALAAQALDGAVMGLLAQRADTGARLAAALAADPLLVAGHAMAGLSQMIAARRPLMEMAGTSLAAARAGLAMRGGTPRERALVQALAAWQEGGAMERAADGLEAIVQEDPHDVLALRLSHGIRFMLGDAAAMRNALEQALPRWDAAMPGYSYLLGCHAFALEETGDVRRAEIIGREAVTMAPDDLWGAHAVAHALGEQGRMREGIAWLRWLEPHLAGGSNFVRHVHWHQALFHLALGQKAAALALHDTRVWATPSEDVRDLTNAASLLWRLEAHGVAVGARRWQELADIAEQRSGDHAWAFADLHHVLCLAAAGRREALAEMLLGIAGHAAGRGGDVARVHEAVGLDAARGVAAAVSGDAARAERLLSAALPRLHETGGSHAQRALFQAMRDRAAAQAGVAGAGWG</sequence>
<evidence type="ECO:0000256" key="3">
    <source>
        <dbReference type="ARBA" id="ARBA00022737"/>
    </source>
</evidence>
<reference evidence="5" key="1">
    <citation type="journal article" date="2014" name="Int. J. Syst. Evol. Microbiol.">
        <title>Complete genome sequence of Corynebacterium casei LMG S-19264T (=DSM 44701T), isolated from a smear-ripened cheese.</title>
        <authorList>
            <consortium name="US DOE Joint Genome Institute (JGI-PGF)"/>
            <person name="Walter F."/>
            <person name="Albersmeier A."/>
            <person name="Kalinowski J."/>
            <person name="Ruckert C."/>
        </authorList>
    </citation>
    <scope>NUCLEOTIDE SEQUENCE</scope>
    <source>
        <strain evidence="5">CGMCC 1.3617</strain>
    </source>
</reference>
<accession>A0A917NY78</accession>
<dbReference type="EMBL" id="BMKW01000014">
    <property type="protein sequence ID" value="GGJ36438.1"/>
    <property type="molecule type" value="Genomic_DNA"/>
</dbReference>
<keyword evidence="4" id="KW-0802">TPR repeat</keyword>
<dbReference type="PANTHER" id="PTHR16263">
    <property type="entry name" value="TETRATRICOPEPTIDE REPEAT PROTEIN 38"/>
    <property type="match status" value="1"/>
</dbReference>
<protein>
    <recommendedName>
        <fullName evidence="2">Tetratricopeptide repeat protein 38</fullName>
    </recommendedName>
</protein>
<evidence type="ECO:0000313" key="6">
    <source>
        <dbReference type="Proteomes" id="UP000661507"/>
    </source>
</evidence>